<feature type="compositionally biased region" description="Pro residues" evidence="1">
    <location>
        <begin position="196"/>
        <end position="208"/>
    </location>
</feature>
<keyword evidence="3" id="KW-1185">Reference proteome</keyword>
<comment type="caution">
    <text evidence="2">The sequence shown here is derived from an EMBL/GenBank/DDBJ whole genome shotgun (WGS) entry which is preliminary data.</text>
</comment>
<gene>
    <name evidence="2" type="ORF">nbrc107697_01450</name>
</gene>
<dbReference type="OrthoDB" id="4578738at2"/>
<reference evidence="3" key="1">
    <citation type="submission" date="2019-06" db="EMBL/GenBank/DDBJ databases">
        <title>Gordonia isolated from sludge of a wastewater treatment plant.</title>
        <authorList>
            <person name="Tamura T."/>
            <person name="Aoyama K."/>
            <person name="Kang Y."/>
            <person name="Saito S."/>
            <person name="Akiyama N."/>
            <person name="Yazawa K."/>
            <person name="Gonoi T."/>
            <person name="Mikami Y."/>
        </authorList>
    </citation>
    <scope>NUCLEOTIDE SEQUENCE [LARGE SCALE GENOMIC DNA]</scope>
    <source>
        <strain evidence="3">NBRC 107697</strain>
    </source>
</reference>
<feature type="compositionally biased region" description="Low complexity" evidence="1">
    <location>
        <begin position="209"/>
        <end position="219"/>
    </location>
</feature>
<organism evidence="2 3">
    <name type="scientific">Gordonia crocea</name>
    <dbReference type="NCBI Taxonomy" id="589162"/>
    <lineage>
        <taxon>Bacteria</taxon>
        <taxon>Bacillati</taxon>
        <taxon>Actinomycetota</taxon>
        <taxon>Actinomycetes</taxon>
        <taxon>Mycobacteriales</taxon>
        <taxon>Gordoniaceae</taxon>
        <taxon>Gordonia</taxon>
    </lineage>
</organism>
<feature type="compositionally biased region" description="Low complexity" evidence="1">
    <location>
        <begin position="164"/>
        <end position="195"/>
    </location>
</feature>
<dbReference type="RefSeq" id="WP_161925621.1">
    <property type="nucleotide sequence ID" value="NZ_BJOU01000001.1"/>
</dbReference>
<feature type="region of interest" description="Disordered" evidence="1">
    <location>
        <begin position="97"/>
        <end position="220"/>
    </location>
</feature>
<name>A0A7M3STY2_9ACTN</name>
<evidence type="ECO:0000313" key="3">
    <source>
        <dbReference type="Proteomes" id="UP000444980"/>
    </source>
</evidence>
<accession>A0A7M3STY2</accession>
<dbReference type="EMBL" id="BJOU01000001">
    <property type="protein sequence ID" value="GED96106.1"/>
    <property type="molecule type" value="Genomic_DNA"/>
</dbReference>
<sequence>MTGACWSTAICTESERRALGLASDGEWLLTCRLSDGHEGEHATDASMRPRSDRRVWLTWNDRAAHRLVDREPCPMHSRAGTPCLLFAGHGGMHYYGAPGGPAQPTRSIDAPDVRMPSGGIETDRRPGDPTVAPSRTAARDDEPLDVDVSTGPSRTLDTHERVTQSAAAPQVAQQPVAQQPVAQQPAAPQAAQQPAPQQPPVAPQPPAPSRAAHAAAPAAGIDTDDAVATALQELAAAIENLAQAVRHRSS</sequence>
<dbReference type="Proteomes" id="UP000444980">
    <property type="component" value="Unassembled WGS sequence"/>
</dbReference>
<protein>
    <submittedName>
        <fullName evidence="2">Uncharacterized protein</fullName>
    </submittedName>
</protein>
<evidence type="ECO:0000313" key="2">
    <source>
        <dbReference type="EMBL" id="GED96106.1"/>
    </source>
</evidence>
<dbReference type="AlphaFoldDB" id="A0A7M3STY2"/>
<proteinExistence type="predicted"/>
<evidence type="ECO:0000256" key="1">
    <source>
        <dbReference type="SAM" id="MobiDB-lite"/>
    </source>
</evidence>